<dbReference type="PANTHER" id="PTHR43785:SF12">
    <property type="entry name" value="TYPE-1 GLUTAMINE SYNTHETASE 2"/>
    <property type="match status" value="1"/>
</dbReference>
<evidence type="ECO:0000259" key="4">
    <source>
        <dbReference type="PROSITE" id="PS51987"/>
    </source>
</evidence>
<dbReference type="KEGG" id="woc:BA177_05630"/>
<evidence type="ECO:0000313" key="5">
    <source>
        <dbReference type="EMBL" id="ANO50753.1"/>
    </source>
</evidence>
<dbReference type="AlphaFoldDB" id="A0A193LE49"/>
<dbReference type="OrthoDB" id="9789509at2"/>
<gene>
    <name evidence="5" type="ORF">BA177_05630</name>
</gene>
<dbReference type="PROSITE" id="PS51987">
    <property type="entry name" value="GS_CATALYTIC"/>
    <property type="match status" value="1"/>
</dbReference>
<dbReference type="PANTHER" id="PTHR43785">
    <property type="entry name" value="GAMMA-GLUTAMYLPUTRESCINE SYNTHETASE"/>
    <property type="match status" value="1"/>
</dbReference>
<keyword evidence="1" id="KW-0436">Ligase</keyword>
<dbReference type="STRING" id="1548547.BA177_05630"/>
<feature type="domain" description="GS catalytic" evidence="4">
    <location>
        <begin position="123"/>
        <end position="463"/>
    </location>
</feature>
<reference evidence="5 6" key="1">
    <citation type="submission" date="2016-06" db="EMBL/GenBank/DDBJ databases">
        <title>Complete genome sequence of a deep-branching marine Gamma Proteobacterium Woeseia oceani type strain XK5.</title>
        <authorList>
            <person name="Mu D."/>
            <person name="Du Z."/>
        </authorList>
    </citation>
    <scope>NUCLEOTIDE SEQUENCE [LARGE SCALE GENOMIC DNA]</scope>
    <source>
        <strain evidence="5 6">XK5</strain>
    </source>
</reference>
<dbReference type="GO" id="GO:0006598">
    <property type="term" value="P:polyamine catabolic process"/>
    <property type="evidence" value="ECO:0007669"/>
    <property type="project" value="TreeGrafter"/>
</dbReference>
<dbReference type="Gene3D" id="3.30.590.10">
    <property type="entry name" value="Glutamine synthetase/guanido kinase, catalytic domain"/>
    <property type="match status" value="1"/>
</dbReference>
<dbReference type="InterPro" id="IPR008146">
    <property type="entry name" value="Gln_synth_cat_dom"/>
</dbReference>
<name>A0A193LE49_9GAMM</name>
<dbReference type="EMBL" id="CP016268">
    <property type="protein sequence ID" value="ANO50753.1"/>
    <property type="molecule type" value="Genomic_DNA"/>
</dbReference>
<dbReference type="InterPro" id="IPR014746">
    <property type="entry name" value="Gln_synth/guanido_kin_cat_dom"/>
</dbReference>
<dbReference type="GO" id="GO:0004356">
    <property type="term" value="F:glutamine synthetase activity"/>
    <property type="evidence" value="ECO:0007669"/>
    <property type="project" value="InterPro"/>
</dbReference>
<comment type="similarity">
    <text evidence="2 3">Belongs to the glutamine synthetase family.</text>
</comment>
<dbReference type="SUPFAM" id="SSF55931">
    <property type="entry name" value="Glutamine synthetase/guanido kinase"/>
    <property type="match status" value="1"/>
</dbReference>
<dbReference type="SUPFAM" id="SSF54368">
    <property type="entry name" value="Glutamine synthetase, N-terminal domain"/>
    <property type="match status" value="1"/>
</dbReference>
<dbReference type="Pfam" id="PF00120">
    <property type="entry name" value="Gln-synt_C"/>
    <property type="match status" value="1"/>
</dbReference>
<protein>
    <recommendedName>
        <fullName evidence="4">GS catalytic domain-containing protein</fullName>
    </recommendedName>
</protein>
<dbReference type="Proteomes" id="UP000092695">
    <property type="component" value="Chromosome"/>
</dbReference>
<evidence type="ECO:0000256" key="2">
    <source>
        <dbReference type="PROSITE-ProRule" id="PRU01331"/>
    </source>
</evidence>
<evidence type="ECO:0000256" key="3">
    <source>
        <dbReference type="RuleBase" id="RU000384"/>
    </source>
</evidence>
<dbReference type="RefSeq" id="WP_068613981.1">
    <property type="nucleotide sequence ID" value="NZ_CP016268.1"/>
</dbReference>
<dbReference type="GO" id="GO:0006542">
    <property type="term" value="P:glutamine biosynthetic process"/>
    <property type="evidence" value="ECO:0007669"/>
    <property type="project" value="InterPro"/>
</dbReference>
<proteinExistence type="inferred from homology"/>
<organism evidence="5 6">
    <name type="scientific">Woeseia oceani</name>
    <dbReference type="NCBI Taxonomy" id="1548547"/>
    <lineage>
        <taxon>Bacteria</taxon>
        <taxon>Pseudomonadati</taxon>
        <taxon>Pseudomonadota</taxon>
        <taxon>Gammaproteobacteria</taxon>
        <taxon>Woeseiales</taxon>
        <taxon>Woeseiaceae</taxon>
        <taxon>Woeseia</taxon>
    </lineage>
</organism>
<dbReference type="InterPro" id="IPR036651">
    <property type="entry name" value="Gln_synt_N_sf"/>
</dbReference>
<evidence type="ECO:0000256" key="1">
    <source>
        <dbReference type="ARBA" id="ARBA00022598"/>
    </source>
</evidence>
<sequence>MSKPTATPAVKELQAFLKRQPEAASIELLITDINGVARSKRIKRKEFSKTFADGFCMPGGTVLLDTLGNTIDGIHYSADDGDPDVAAEIVAGSLSPLPWSNRPGGQALFRFRLADGTPFFADPRSVLERALRPLQRMKLKVVMATELEFYLLNAKADKPTASVSRVPGIGRPQPGPQVYHPDDLHDIEGFLDELHDVCEMQNIPAGTTTSEFAPGQFEINLHHVDNPVLACDHAVLLKRAVKAVARKHGYVACFMAKPFADDSGSGLHVHMSIVDSKGRNYFSRGKESMTRPPYSAQLRHAVGGLQATMAEATAIFAPNANSYRRLRPEMFAPVEPNWGSNHRNVAIRIPVSDADNLRFEHRTSGADANPYLVTAAILAGVHYGLKEKIAPGTMVKPGAIISLKRKLPGRWDTALDKFSRAKVLPDYLGEEFCAYFLRNRREEARRFHNVVSNVDFDWYMRAV</sequence>
<evidence type="ECO:0000313" key="6">
    <source>
        <dbReference type="Proteomes" id="UP000092695"/>
    </source>
</evidence>
<keyword evidence="6" id="KW-1185">Reference proteome</keyword>
<dbReference type="SMART" id="SM01230">
    <property type="entry name" value="Gln-synt_C"/>
    <property type="match status" value="1"/>
</dbReference>
<accession>A0A193LE49</accession>